<feature type="compositionally biased region" description="Acidic residues" evidence="1">
    <location>
        <begin position="558"/>
        <end position="573"/>
    </location>
</feature>
<feature type="region of interest" description="Disordered" evidence="1">
    <location>
        <begin position="546"/>
        <end position="576"/>
    </location>
</feature>
<feature type="compositionally biased region" description="Acidic residues" evidence="1">
    <location>
        <begin position="261"/>
        <end position="286"/>
    </location>
</feature>
<dbReference type="KEGG" id="sutt:SUTMEG_13710"/>
<feature type="compositionally biased region" description="Basic and acidic residues" evidence="1">
    <location>
        <begin position="162"/>
        <end position="179"/>
    </location>
</feature>
<feature type="compositionally biased region" description="Basic and acidic residues" evidence="1">
    <location>
        <begin position="11"/>
        <end position="28"/>
    </location>
</feature>
<organism evidence="2 3">
    <name type="scientific">Sutterella megalosphaeroides</name>
    <dbReference type="NCBI Taxonomy" id="2494234"/>
    <lineage>
        <taxon>Bacteria</taxon>
        <taxon>Pseudomonadati</taxon>
        <taxon>Pseudomonadota</taxon>
        <taxon>Betaproteobacteria</taxon>
        <taxon>Burkholderiales</taxon>
        <taxon>Sutterellaceae</taxon>
        <taxon>Sutterella</taxon>
    </lineage>
</organism>
<sequence length="1136" mass="120738">MSRKKAAVEAIKAKKAQERAEARAETQAKARTAKNKGRTASTSSASNLPPSAPHAAPTSTGFVAAKRLEDATPEELERLRLTPDGRMFRREALSSKVRPPKAESPSRTESEESAENARTAATPTPAPLDPADRTGRPHTPFKTRLYDQYARNSAARATLLDRFAEMERERKEREEQKEKEDDEDAARAASRQTETDEHEPPQPSDTEDAMTKTNRTASESTEANKDDETLDPRPEVHDGEVDLDDFDYNPEGLARMISDGYSDEEEEEEEEEDDESDCASEDDEENKEDKVEGKAEDKDEDVDPAAGVAGAAGVVASAASTASDSKAESKTEPKPAAKTAMKATAQAPKAQKAQKSQKAQTTPKAAPSKETAKTSAKAESPKTAAKNATAKPQAKKAARQSKAQAKPQSRQPKPAASAPKTTEPNTPKASKASNTEAKAPEIEPAAPVVTEARVPADVVEAALEPDAVPDMDSAPDSALLEEEPASVALPEAPATARAAESDASSKPEKPAKKLRDKTGRRAHGYADALRHAADVKAAAEARVEVSLGRTFDEIHDAADEDDEDDDEETEAEIETMTPALRFSTANATLEADEPAPMLAAHGRRGAQGARSSRDGMLPEVERIDGRRATLPRNRTGKALPRITPLYADDPAPVDVGRAYLYAVDERARALMDEDADRLMEEGFRDRYVVRTEWDGPSPVENCLRLEAETPAILDAEAARRCARTEEEQENEKADRDADGTIEGNTREPRKRVRFGRFPFALLPGKRRARGAETMNATTATNAAKATNAETTSDKIEGHKARDVTEAADVAKARPAPEKDAVAEATEGNTTAGSVPAAEARSCSLESSADEAPAAHGARTGKSSNASDASDVSNAAQGSFSVAASKAPLSRPSKTTVVLGLTALVASGLAVALAFTHPAVEAGVQKATEILKSRVPAVLGGGTAPDRLHPAILVVDRGAVEERAALARLAATRPGAQAARDAHEANAFASIDREAIDRAIEATAAENRAIVLDRRLVLAAAPEFALEKTTTSETSPVMRLDATPEVLRRLGLDKTDPAALERAVMEHWFPKTKEARGAENELEAATASESAGAAAPAAPAAPEKTLRDLAALLLPEGAEPAATDSAAGFLPVKRVRK</sequence>
<feature type="region of interest" description="Disordered" evidence="1">
    <location>
        <begin position="1073"/>
        <end position="1101"/>
    </location>
</feature>
<evidence type="ECO:0000256" key="1">
    <source>
        <dbReference type="SAM" id="MobiDB-lite"/>
    </source>
</evidence>
<feature type="compositionally biased region" description="Low complexity" evidence="1">
    <location>
        <begin position="862"/>
        <end position="871"/>
    </location>
</feature>
<feature type="compositionally biased region" description="Polar residues" evidence="1">
    <location>
        <begin position="38"/>
        <end position="48"/>
    </location>
</feature>
<feature type="compositionally biased region" description="Basic and acidic residues" evidence="1">
    <location>
        <begin position="100"/>
        <end position="110"/>
    </location>
</feature>
<feature type="compositionally biased region" description="Basic and acidic residues" evidence="1">
    <location>
        <begin position="287"/>
        <end position="297"/>
    </location>
</feature>
<feature type="compositionally biased region" description="Low complexity" evidence="1">
    <location>
        <begin position="488"/>
        <end position="498"/>
    </location>
</feature>
<feature type="region of interest" description="Disordered" evidence="1">
    <location>
        <begin position="719"/>
        <end position="749"/>
    </location>
</feature>
<reference evidence="2 3" key="1">
    <citation type="journal article" date="2018" name="Int. J. Syst. Evol. Microbiol.">
        <title>Mesosutterella multiformis gen. nov., sp. nov., a member of the family Sutterellaceae and Sutterella megalosphaeroides sp. nov., isolated from human faeces.</title>
        <authorList>
            <person name="Sakamoto M."/>
            <person name="Ikeyama N."/>
            <person name="Kunihiro T."/>
            <person name="Iino T."/>
            <person name="Yuki M."/>
            <person name="Ohkuma M."/>
        </authorList>
    </citation>
    <scope>NUCLEOTIDE SEQUENCE [LARGE SCALE GENOMIC DNA]</scope>
    <source>
        <strain evidence="2 3">6FBBBH3</strain>
    </source>
</reference>
<feature type="compositionally biased region" description="Low complexity" evidence="1">
    <location>
        <begin position="336"/>
        <end position="366"/>
    </location>
</feature>
<protein>
    <submittedName>
        <fullName evidence="2">Uncharacterized protein</fullName>
    </submittedName>
</protein>
<feature type="compositionally biased region" description="Low complexity" evidence="1">
    <location>
        <begin position="305"/>
        <end position="323"/>
    </location>
</feature>
<name>A0A2Z6IC47_9BURK</name>
<dbReference type="Proteomes" id="UP000271003">
    <property type="component" value="Chromosome"/>
</dbReference>
<feature type="region of interest" description="Disordered" evidence="1">
    <location>
        <begin position="765"/>
        <end position="871"/>
    </location>
</feature>
<gene>
    <name evidence="2" type="ORF">SUTMEG_13710</name>
</gene>
<feature type="compositionally biased region" description="Basic and acidic residues" evidence="1">
    <location>
        <begin position="791"/>
        <end position="821"/>
    </location>
</feature>
<dbReference type="RefSeq" id="WP_123957664.1">
    <property type="nucleotide sequence ID" value="NZ_AP018786.1"/>
</dbReference>
<feature type="compositionally biased region" description="Low complexity" evidence="1">
    <location>
        <begin position="400"/>
        <end position="409"/>
    </location>
</feature>
<feature type="compositionally biased region" description="Basic and acidic residues" evidence="1">
    <location>
        <begin position="499"/>
        <end position="519"/>
    </location>
</feature>
<feature type="compositionally biased region" description="Basic and acidic residues" evidence="1">
    <location>
        <begin position="222"/>
        <end position="240"/>
    </location>
</feature>
<feature type="compositionally biased region" description="Polar residues" evidence="1">
    <location>
        <begin position="211"/>
        <end position="221"/>
    </location>
</feature>
<feature type="compositionally biased region" description="Low complexity" evidence="1">
    <location>
        <begin position="1082"/>
        <end position="1101"/>
    </location>
</feature>
<keyword evidence="3" id="KW-1185">Reference proteome</keyword>
<feature type="compositionally biased region" description="Polar residues" evidence="1">
    <location>
        <begin position="419"/>
        <end position="434"/>
    </location>
</feature>
<feature type="compositionally biased region" description="Low complexity" evidence="1">
    <location>
        <begin position="442"/>
        <end position="452"/>
    </location>
</feature>
<feature type="compositionally biased region" description="Low complexity" evidence="1">
    <location>
        <begin position="381"/>
        <end position="392"/>
    </location>
</feature>
<feature type="compositionally biased region" description="Basic and acidic residues" evidence="1">
    <location>
        <begin position="66"/>
        <end position="93"/>
    </location>
</feature>
<dbReference type="AlphaFoldDB" id="A0A2Z6IC47"/>
<feature type="compositionally biased region" description="Low complexity" evidence="1">
    <location>
        <begin position="771"/>
        <end position="790"/>
    </location>
</feature>
<evidence type="ECO:0000313" key="3">
    <source>
        <dbReference type="Proteomes" id="UP000271003"/>
    </source>
</evidence>
<dbReference type="EMBL" id="AP018786">
    <property type="protein sequence ID" value="BBF23480.1"/>
    <property type="molecule type" value="Genomic_DNA"/>
</dbReference>
<proteinExistence type="predicted"/>
<feature type="compositionally biased region" description="Basic and acidic residues" evidence="1">
    <location>
        <begin position="719"/>
        <end position="738"/>
    </location>
</feature>
<feature type="region of interest" description="Disordered" evidence="1">
    <location>
        <begin position="1"/>
        <end position="525"/>
    </location>
</feature>
<accession>A0A2Z6IC47</accession>
<evidence type="ECO:0000313" key="2">
    <source>
        <dbReference type="EMBL" id="BBF23480.1"/>
    </source>
</evidence>
<feature type="compositionally biased region" description="Basic and acidic residues" evidence="1">
    <location>
        <begin position="325"/>
        <end position="335"/>
    </location>
</feature>